<dbReference type="VEuPathDB" id="FungiDB:MCYG_06667"/>
<feature type="compositionally biased region" description="Low complexity" evidence="1">
    <location>
        <begin position="330"/>
        <end position="345"/>
    </location>
</feature>
<dbReference type="eggNOG" id="ENOG502RNUM">
    <property type="taxonomic scope" value="Eukaryota"/>
</dbReference>
<dbReference type="STRING" id="554155.C5FVB4"/>
<dbReference type="EMBL" id="DS995706">
    <property type="protein sequence ID" value="EEQ33848.1"/>
    <property type="molecule type" value="Genomic_DNA"/>
</dbReference>
<protein>
    <submittedName>
        <fullName evidence="2">Uncharacterized protein</fullName>
    </submittedName>
</protein>
<dbReference type="OrthoDB" id="5372734at2759"/>
<proteinExistence type="predicted"/>
<dbReference type="RefSeq" id="XP_002844703.1">
    <property type="nucleotide sequence ID" value="XM_002844657.1"/>
</dbReference>
<sequence>MSGEEEFDEFMEDEFLWIDAGDPHFTDEMAMLINPDPVFLDDEALYDALDSDTDWEYLSDEYYDNDLPLKLRRRQEKAAAIKGKRESQKPAALDNTRYYGVSWSAGPRVENNGPLYQPGEGVKVSLLKNWREIFHESKPKTKQVNEKIKHDGHIRATFHDRLSTRPRRDKRGNVPVNGAVEIGVDTEAEGDVPEMDVESNGLVLDSTPPVTIPLPPSRFGSLDGDNEVKKPAKRGRGRPRIRGGGSRLKEVTPAPEEQKRVPGLEIVPPSLPINVEEYKVISAPNAPTRGRKRSAVEQATPAPVNGGPGPSSSPVRNPKRRKHAVTNGVSTAASSRPTRSSTRRK</sequence>
<keyword evidence="3" id="KW-1185">Reference proteome</keyword>
<dbReference type="OMA" id="DTDWEYL"/>
<name>C5FVB4_ARTOC</name>
<dbReference type="GeneID" id="9227101"/>
<dbReference type="AlphaFoldDB" id="C5FVB4"/>
<evidence type="ECO:0000313" key="2">
    <source>
        <dbReference type="EMBL" id="EEQ33848.1"/>
    </source>
</evidence>
<dbReference type="Proteomes" id="UP000002035">
    <property type="component" value="Unassembled WGS sequence"/>
</dbReference>
<feature type="region of interest" description="Disordered" evidence="1">
    <location>
        <begin position="215"/>
        <end position="263"/>
    </location>
</feature>
<evidence type="ECO:0000313" key="3">
    <source>
        <dbReference type="Proteomes" id="UP000002035"/>
    </source>
</evidence>
<feature type="region of interest" description="Disordered" evidence="1">
    <location>
        <begin position="283"/>
        <end position="345"/>
    </location>
</feature>
<reference evidence="3" key="1">
    <citation type="journal article" date="2012" name="MBio">
        <title>Comparative genome analysis of Trichophyton rubrum and related dermatophytes reveals candidate genes involved in infection.</title>
        <authorList>
            <person name="Martinez D.A."/>
            <person name="Oliver B.G."/>
            <person name="Graeser Y."/>
            <person name="Goldberg J.M."/>
            <person name="Li W."/>
            <person name="Martinez-Rossi N.M."/>
            <person name="Monod M."/>
            <person name="Shelest E."/>
            <person name="Barton R.C."/>
            <person name="Birch E."/>
            <person name="Brakhage A.A."/>
            <person name="Chen Z."/>
            <person name="Gurr S.J."/>
            <person name="Heiman D."/>
            <person name="Heitman J."/>
            <person name="Kosti I."/>
            <person name="Rossi A."/>
            <person name="Saif S."/>
            <person name="Samalova M."/>
            <person name="Saunders C.W."/>
            <person name="Shea T."/>
            <person name="Summerbell R.C."/>
            <person name="Xu J."/>
            <person name="Young S."/>
            <person name="Zeng Q."/>
            <person name="Birren B.W."/>
            <person name="Cuomo C.A."/>
            <person name="White T.C."/>
        </authorList>
    </citation>
    <scope>NUCLEOTIDE SEQUENCE [LARGE SCALE GENOMIC DNA]</scope>
    <source>
        <strain evidence="3">ATCC MYA-4605 / CBS 113480</strain>
    </source>
</reference>
<dbReference type="HOGENOM" id="CLU_067588_0_0_1"/>
<accession>C5FVB4</accession>
<organism evidence="2 3">
    <name type="scientific">Arthroderma otae (strain ATCC MYA-4605 / CBS 113480)</name>
    <name type="common">Microsporum canis</name>
    <dbReference type="NCBI Taxonomy" id="554155"/>
    <lineage>
        <taxon>Eukaryota</taxon>
        <taxon>Fungi</taxon>
        <taxon>Dikarya</taxon>
        <taxon>Ascomycota</taxon>
        <taxon>Pezizomycotina</taxon>
        <taxon>Eurotiomycetes</taxon>
        <taxon>Eurotiomycetidae</taxon>
        <taxon>Onygenales</taxon>
        <taxon>Arthrodermataceae</taxon>
        <taxon>Microsporum</taxon>
    </lineage>
</organism>
<feature type="compositionally biased region" description="Basic residues" evidence="1">
    <location>
        <begin position="231"/>
        <end position="241"/>
    </location>
</feature>
<evidence type="ECO:0000256" key="1">
    <source>
        <dbReference type="SAM" id="MobiDB-lite"/>
    </source>
</evidence>
<gene>
    <name evidence="2" type="ORF">MCYG_06667</name>
</gene>